<evidence type="ECO:0000256" key="1">
    <source>
        <dbReference type="SAM" id="MobiDB-lite"/>
    </source>
</evidence>
<feature type="region of interest" description="Disordered" evidence="1">
    <location>
        <begin position="59"/>
        <end position="82"/>
    </location>
</feature>
<dbReference type="STRING" id="6198.A0A074Z2S5"/>
<gene>
    <name evidence="2" type="ORF">T265_15130</name>
</gene>
<dbReference type="GeneID" id="20329295"/>
<dbReference type="InterPro" id="IPR029168">
    <property type="entry name" value="REC114L"/>
</dbReference>
<evidence type="ECO:0000313" key="2">
    <source>
        <dbReference type="EMBL" id="KER21278.1"/>
    </source>
</evidence>
<dbReference type="EMBL" id="KL596979">
    <property type="protein sequence ID" value="KER21278.1"/>
    <property type="molecule type" value="Genomic_DNA"/>
</dbReference>
<feature type="non-terminal residue" evidence="2">
    <location>
        <position position="1"/>
    </location>
</feature>
<dbReference type="Pfam" id="PF15165">
    <property type="entry name" value="REC114-like"/>
    <property type="match status" value="2"/>
</dbReference>
<reference evidence="2 3" key="1">
    <citation type="submission" date="2013-11" db="EMBL/GenBank/DDBJ databases">
        <title>Opisthorchis viverrini - life in the bile duct.</title>
        <authorList>
            <person name="Young N.D."/>
            <person name="Nagarajan N."/>
            <person name="Lin S.J."/>
            <person name="Korhonen P.K."/>
            <person name="Jex A.R."/>
            <person name="Hall R.S."/>
            <person name="Safavi-Hemami H."/>
            <person name="Kaewkong W."/>
            <person name="Bertrand D."/>
            <person name="Gao S."/>
            <person name="Seet Q."/>
            <person name="Wongkham S."/>
            <person name="Teh B.T."/>
            <person name="Wongkham C."/>
            <person name="Intapan P.M."/>
            <person name="Maleewong W."/>
            <person name="Yang X."/>
            <person name="Hu M."/>
            <person name="Wang Z."/>
            <person name="Hofmann A."/>
            <person name="Sternberg P.W."/>
            <person name="Tan P."/>
            <person name="Wang J."/>
            <person name="Gasser R.B."/>
        </authorList>
    </citation>
    <scope>NUCLEOTIDE SEQUENCE [LARGE SCALE GENOMIC DNA]</scope>
</reference>
<evidence type="ECO:0000313" key="3">
    <source>
        <dbReference type="Proteomes" id="UP000054324"/>
    </source>
</evidence>
<dbReference type="RefSeq" id="XP_009174974.1">
    <property type="nucleotide sequence ID" value="XM_009176710.1"/>
</dbReference>
<dbReference type="KEGG" id="ovi:T265_15130"/>
<accession>A0A074Z2S5</accession>
<proteinExistence type="predicted"/>
<dbReference type="PANTHER" id="PTHR34921:SF1">
    <property type="entry name" value="MEIOTIC RECOMBINATION PROTEIN REC114"/>
    <property type="match status" value="1"/>
</dbReference>
<feature type="compositionally biased region" description="Acidic residues" evidence="1">
    <location>
        <begin position="70"/>
        <end position="82"/>
    </location>
</feature>
<feature type="compositionally biased region" description="Basic and acidic residues" evidence="1">
    <location>
        <begin position="59"/>
        <end position="69"/>
    </location>
</feature>
<dbReference type="AlphaFoldDB" id="A0A074Z2S5"/>
<sequence length="243" mass="27569">ARNRFPWLDTTKETQPLATSTQLGFVEGQSFTQPLRDEDAQLYVTREWQLERYSRLHPRNSEDGERMDTADGEDSNHEDEWETWEGGSAPALVVRLAGFGHLCIMYGTELVESYFLILAKRWMKAVLVDDEVMIMAKKIAKTARLRLSFRNSDDSKNFFAALGRFAKCKENGSPTAQADPVSERVEDTLSTPAPLPQTWNTEWPTESLEGLVRLCLSDPNFPGFVRRVDSIMKKLTSKGTSLD</sequence>
<organism evidence="2 3">
    <name type="scientific">Opisthorchis viverrini</name>
    <name type="common">Southeast Asian liver fluke</name>
    <dbReference type="NCBI Taxonomy" id="6198"/>
    <lineage>
        <taxon>Eukaryota</taxon>
        <taxon>Metazoa</taxon>
        <taxon>Spiralia</taxon>
        <taxon>Lophotrochozoa</taxon>
        <taxon>Platyhelminthes</taxon>
        <taxon>Trematoda</taxon>
        <taxon>Digenea</taxon>
        <taxon>Opisthorchiida</taxon>
        <taxon>Opisthorchiata</taxon>
        <taxon>Opisthorchiidae</taxon>
        <taxon>Opisthorchis</taxon>
    </lineage>
</organism>
<feature type="region of interest" description="Disordered" evidence="1">
    <location>
        <begin position="170"/>
        <end position="196"/>
    </location>
</feature>
<dbReference type="CTD" id="20329295"/>
<dbReference type="OrthoDB" id="6479200at2759"/>
<dbReference type="Proteomes" id="UP000054324">
    <property type="component" value="Unassembled WGS sequence"/>
</dbReference>
<keyword evidence="3" id="KW-1185">Reference proteome</keyword>
<name>A0A074Z2S5_OPIVI</name>
<protein>
    <submittedName>
        <fullName evidence="2">Uncharacterized protein</fullName>
    </submittedName>
</protein>
<dbReference type="PANTHER" id="PTHR34921">
    <property type="entry name" value="MEIOTIC RECOMBINATION PROTEIN REC114"/>
    <property type="match status" value="1"/>
</dbReference>